<protein>
    <submittedName>
        <fullName evidence="1">Uncharacterized protein</fullName>
    </submittedName>
</protein>
<evidence type="ECO:0000313" key="3">
    <source>
        <dbReference type="Proteomes" id="UP000594892"/>
    </source>
</evidence>
<reference evidence="1 3" key="1">
    <citation type="submission" date="2020-12" db="EMBL/GenBank/DDBJ databases">
        <title>FDA dAtabase for Regulatory Grade micrObial Sequences (FDA-ARGOS): Supporting development and validation of Infectious Disease Dx tests.</title>
        <authorList>
            <person name="Minogue T."/>
            <person name="Wolcott M."/>
            <person name="Wasieloski L."/>
            <person name="Aguilar W."/>
            <person name="Moore D."/>
            <person name="Jaissle J."/>
            <person name="Tallon L."/>
            <person name="Sadzewicz L."/>
            <person name="Zhao X."/>
            <person name="Boylan J."/>
            <person name="Ott S."/>
            <person name="Bowen H."/>
            <person name="Vavikolanu K."/>
            <person name="Mehta A."/>
            <person name="Aluvathingal J."/>
            <person name="Nadendla S."/>
            <person name="Yan Y."/>
            <person name="Sichtig H."/>
        </authorList>
    </citation>
    <scope>NUCLEOTIDE SEQUENCE [LARGE SCALE GENOMIC DNA]</scope>
    <source>
        <strain evidence="1 3">FDAARGOS_949</strain>
    </source>
</reference>
<dbReference type="Proteomes" id="UP001056386">
    <property type="component" value="Chromosome 2"/>
</dbReference>
<dbReference type="EMBL" id="CP065600">
    <property type="protein sequence ID" value="QPQ91144.1"/>
    <property type="molecule type" value="Genomic_DNA"/>
</dbReference>
<accession>A0AAP9XZS0</accession>
<keyword evidence="4" id="KW-1185">Reference proteome</keyword>
<evidence type="ECO:0000313" key="2">
    <source>
        <dbReference type="EMBL" id="USS42811.1"/>
    </source>
</evidence>
<dbReference type="RefSeq" id="WP_080569416.1">
    <property type="nucleotide sequence ID" value="NZ_CP021075.1"/>
</dbReference>
<dbReference type="Proteomes" id="UP000594892">
    <property type="component" value="Chromosome 1"/>
</dbReference>
<sequence length="177" mass="19619">MATKSSKTLGTMSASGFGIIQVAGDLSITQVLQSGAPPLDVVERLSREERAQLSAWAEEVVAAEAGLVTTKLVRASLNTYLGVKSVDEMNADMFPRATVYLNGWRNCAFGRELSIDAIIAQVMRIWTIVPHVKTATLEFSRANFNRELLRNMTAWELRATLAFAMTKWQSHWEARNA</sequence>
<gene>
    <name evidence="1" type="ORF">I6H06_05345</name>
    <name evidence="2" type="ORF">NFI99_11570</name>
</gene>
<proteinExistence type="predicted"/>
<reference evidence="2" key="2">
    <citation type="submission" date="2022-06" db="EMBL/GenBank/DDBJ databases">
        <title>Draft genome sequence of Burkholderia glumae strain GR20004 isolated from rice panicle showing bacterial panicle blight.</title>
        <authorList>
            <person name="Choi S.Y."/>
            <person name="Lee Y.H."/>
        </authorList>
    </citation>
    <scope>NUCLEOTIDE SEQUENCE</scope>
    <source>
        <strain evidence="2">GR20004</strain>
    </source>
</reference>
<dbReference type="EMBL" id="CP099583">
    <property type="protein sequence ID" value="USS42811.1"/>
    <property type="molecule type" value="Genomic_DNA"/>
</dbReference>
<name>A0AAP9XZS0_BURGL</name>
<evidence type="ECO:0000313" key="1">
    <source>
        <dbReference type="EMBL" id="QPQ91144.1"/>
    </source>
</evidence>
<dbReference type="AlphaFoldDB" id="A0AAP9XZS0"/>
<dbReference type="GeneID" id="45698786"/>
<evidence type="ECO:0000313" key="4">
    <source>
        <dbReference type="Proteomes" id="UP001056386"/>
    </source>
</evidence>
<organism evidence="1 3">
    <name type="scientific">Burkholderia glumae</name>
    <name type="common">Pseudomonas glumae</name>
    <dbReference type="NCBI Taxonomy" id="337"/>
    <lineage>
        <taxon>Bacteria</taxon>
        <taxon>Pseudomonadati</taxon>
        <taxon>Pseudomonadota</taxon>
        <taxon>Betaproteobacteria</taxon>
        <taxon>Burkholderiales</taxon>
        <taxon>Burkholderiaceae</taxon>
        <taxon>Burkholderia</taxon>
    </lineage>
</organism>